<feature type="domain" description="KaiC" evidence="7">
    <location>
        <begin position="239"/>
        <end position="471"/>
    </location>
</feature>
<proteinExistence type="predicted"/>
<keyword evidence="3" id="KW-0808">Transferase</keyword>
<name>A0ABN6CPY9_9ACTN</name>
<gene>
    <name evidence="8" type="ORF">Aiant_79380</name>
</gene>
<dbReference type="InterPro" id="IPR051347">
    <property type="entry name" value="Circadian_clock_KaiC-rel"/>
</dbReference>
<protein>
    <recommendedName>
        <fullName evidence="1">non-specific serine/threonine protein kinase</fullName>
        <ecNumber evidence="1">2.7.11.1</ecNumber>
    </recommendedName>
</protein>
<evidence type="ECO:0000313" key="8">
    <source>
        <dbReference type="EMBL" id="BCJ47281.1"/>
    </source>
</evidence>
<dbReference type="Proteomes" id="UP000676967">
    <property type="component" value="Chromosome"/>
</dbReference>
<sequence>MLDRLGTGIGGLDEILHGGLLQRRAYLVRGGPGSGKTTVGLHFLTAGVAAGEPTLFINQGEPEDEVRVNAASIGLDVTGVDFVDLAPSGTLFADGQSYDVFHPAEVDLEPTTQAIVEAVRRTQPTRVFLDAMTQMRYLSVDKTHFRKQALSLLRYLVSAGATVLFVSESQDADHDADLQFMSDGVIHMDNRGGLRTVMVSKFRGSAFAGGSHSLSIGADGMHVYPRLTPQDHGKPFVAETISSGVPEIDELMAGGIERGTVSIISGPSGVGKTTLGLQFMKEAAGRGERSVIYTFEEGADVLAHRSQLVNIPIARMMATGTLSLVPIEPLRYTADQFGHMVRDEVERAEARIVMIDSISGFGMCMREDQPETYLHALTKYLRNMGVTTILINETTNITGDFRATDNEISYLADNIVYLRYIEIRGELRKVMGVLKKRMSDFEKTMREFEITRYGVKVGGALTNMRGILQGTPTLLE</sequence>
<dbReference type="EC" id="2.7.11.1" evidence="1"/>
<dbReference type="SUPFAM" id="SSF52540">
    <property type="entry name" value="P-loop containing nucleoside triphosphate hydrolases"/>
    <property type="match status" value="2"/>
</dbReference>
<reference evidence="8 9" key="1">
    <citation type="submission" date="2020-08" db="EMBL/GenBank/DDBJ databases">
        <title>Whole genome shotgun sequence of Actinoplanes ianthinogenes NBRC 13996.</title>
        <authorList>
            <person name="Komaki H."/>
            <person name="Tamura T."/>
        </authorList>
    </citation>
    <scope>NUCLEOTIDE SEQUENCE [LARGE SCALE GENOMIC DNA]</scope>
    <source>
        <strain evidence="8 9">NBRC 13996</strain>
    </source>
</reference>
<dbReference type="PANTHER" id="PTHR42926">
    <property type="match status" value="1"/>
</dbReference>
<organism evidence="8 9">
    <name type="scientific">Actinoplanes ianthinogenes</name>
    <dbReference type="NCBI Taxonomy" id="122358"/>
    <lineage>
        <taxon>Bacteria</taxon>
        <taxon>Bacillati</taxon>
        <taxon>Actinomycetota</taxon>
        <taxon>Actinomycetes</taxon>
        <taxon>Micromonosporales</taxon>
        <taxon>Micromonosporaceae</taxon>
        <taxon>Actinoplanes</taxon>
    </lineage>
</organism>
<dbReference type="PROSITE" id="PS51146">
    <property type="entry name" value="KAIC"/>
    <property type="match status" value="2"/>
</dbReference>
<keyword evidence="2" id="KW-0597">Phosphoprotein</keyword>
<evidence type="ECO:0000256" key="6">
    <source>
        <dbReference type="ARBA" id="ARBA00022801"/>
    </source>
</evidence>
<dbReference type="PIRSF" id="PIRSF039117">
    <property type="entry name" value="KaiC"/>
    <property type="match status" value="1"/>
</dbReference>
<dbReference type="GO" id="GO:0004674">
    <property type="term" value="F:protein serine/threonine kinase activity"/>
    <property type="evidence" value="ECO:0007669"/>
    <property type="project" value="UniProtKB-KW"/>
</dbReference>
<keyword evidence="5 8" id="KW-0418">Kinase</keyword>
<dbReference type="RefSeq" id="WP_212846675.1">
    <property type="nucleotide sequence ID" value="NZ_AP023356.1"/>
</dbReference>
<dbReference type="Pfam" id="PF06745">
    <property type="entry name" value="ATPase"/>
    <property type="match status" value="2"/>
</dbReference>
<keyword evidence="4" id="KW-0677">Repeat</keyword>
<dbReference type="PANTHER" id="PTHR42926:SF1">
    <property type="entry name" value="CIRCADIAN CLOCK OSCILLATOR PROTEIN KAIC 1"/>
    <property type="match status" value="1"/>
</dbReference>
<evidence type="ECO:0000256" key="3">
    <source>
        <dbReference type="ARBA" id="ARBA00022679"/>
    </source>
</evidence>
<evidence type="ECO:0000259" key="7">
    <source>
        <dbReference type="PROSITE" id="PS51146"/>
    </source>
</evidence>
<dbReference type="InterPro" id="IPR014774">
    <property type="entry name" value="KaiC-like_dom"/>
</dbReference>
<dbReference type="Gene3D" id="3.40.50.300">
    <property type="entry name" value="P-loop containing nucleotide triphosphate hydrolases"/>
    <property type="match status" value="2"/>
</dbReference>
<dbReference type="InterPro" id="IPR027417">
    <property type="entry name" value="P-loop_NTPase"/>
</dbReference>
<dbReference type="InterPro" id="IPR030665">
    <property type="entry name" value="KaiC"/>
</dbReference>
<dbReference type="InterPro" id="IPR010624">
    <property type="entry name" value="KaiC_dom"/>
</dbReference>
<evidence type="ECO:0000256" key="1">
    <source>
        <dbReference type="ARBA" id="ARBA00012513"/>
    </source>
</evidence>
<dbReference type="InterPro" id="IPR003593">
    <property type="entry name" value="AAA+_ATPase"/>
</dbReference>
<evidence type="ECO:0000256" key="4">
    <source>
        <dbReference type="ARBA" id="ARBA00022737"/>
    </source>
</evidence>
<feature type="domain" description="KaiC" evidence="7">
    <location>
        <begin position="3"/>
        <end position="237"/>
    </location>
</feature>
<accession>A0ABN6CPY9</accession>
<evidence type="ECO:0000256" key="2">
    <source>
        <dbReference type="ARBA" id="ARBA00022553"/>
    </source>
</evidence>
<keyword evidence="8" id="KW-0723">Serine/threonine-protein kinase</keyword>
<dbReference type="SMART" id="SM00382">
    <property type="entry name" value="AAA"/>
    <property type="match status" value="2"/>
</dbReference>
<evidence type="ECO:0000256" key="5">
    <source>
        <dbReference type="ARBA" id="ARBA00022777"/>
    </source>
</evidence>
<evidence type="ECO:0000313" key="9">
    <source>
        <dbReference type="Proteomes" id="UP000676967"/>
    </source>
</evidence>
<keyword evidence="9" id="KW-1185">Reference proteome</keyword>
<keyword evidence="6" id="KW-0378">Hydrolase</keyword>
<dbReference type="EMBL" id="AP023356">
    <property type="protein sequence ID" value="BCJ47281.1"/>
    <property type="molecule type" value="Genomic_DNA"/>
</dbReference>